<evidence type="ECO:0000256" key="1">
    <source>
        <dbReference type="SAM" id="Phobius"/>
    </source>
</evidence>
<dbReference type="RefSeq" id="XP_033673349.1">
    <property type="nucleotide sequence ID" value="XM_033811463.1"/>
</dbReference>
<protein>
    <submittedName>
        <fullName evidence="2">Uncharacterized protein</fullName>
    </submittedName>
</protein>
<sequence>MGRDIAISGWSEEWLNRTLPELKCETTLVVYAITLTSLFIGIRALLRVRRTRKDLEANPSNRVAILSGCDKRMAKTTKTIFCFAHIFFFHSLALWFTDAAIGVLAIYQDVDSHPGEYTAPVWIDLAIQVVTMLAVFTAVFIAFPMLQLIGVSHLVKKSVRKGSEAPMSAYITEGRIISTHLAQLWMMTGFCIVSWWPVMESSMLRIVILEAVFGSGIAWLSTSFIFNFRTDALYKMEMEVLQQHQRPVGVCQHVVHYGKQVAASFEDEKSQLLPKYEQAAQDEKTGL</sequence>
<evidence type="ECO:0000313" key="2">
    <source>
        <dbReference type="EMBL" id="KAF2172460.1"/>
    </source>
</evidence>
<keyword evidence="1" id="KW-0472">Membrane</keyword>
<reference evidence="2" key="1">
    <citation type="journal article" date="2020" name="Stud. Mycol.">
        <title>101 Dothideomycetes genomes: a test case for predicting lifestyles and emergence of pathogens.</title>
        <authorList>
            <person name="Haridas S."/>
            <person name="Albert R."/>
            <person name="Binder M."/>
            <person name="Bloem J."/>
            <person name="Labutti K."/>
            <person name="Salamov A."/>
            <person name="Andreopoulos B."/>
            <person name="Baker S."/>
            <person name="Barry K."/>
            <person name="Bills G."/>
            <person name="Bluhm B."/>
            <person name="Cannon C."/>
            <person name="Castanera R."/>
            <person name="Culley D."/>
            <person name="Daum C."/>
            <person name="Ezra D."/>
            <person name="Gonzalez J."/>
            <person name="Henrissat B."/>
            <person name="Kuo A."/>
            <person name="Liang C."/>
            <person name="Lipzen A."/>
            <person name="Lutzoni F."/>
            <person name="Magnuson J."/>
            <person name="Mondo S."/>
            <person name="Nolan M."/>
            <person name="Ohm R."/>
            <person name="Pangilinan J."/>
            <person name="Park H.-J."/>
            <person name="Ramirez L."/>
            <person name="Alfaro M."/>
            <person name="Sun H."/>
            <person name="Tritt A."/>
            <person name="Yoshinaga Y."/>
            <person name="Zwiers L.-H."/>
            <person name="Turgeon B."/>
            <person name="Goodwin S."/>
            <person name="Spatafora J."/>
            <person name="Crous P."/>
            <person name="Grigoriev I."/>
        </authorList>
    </citation>
    <scope>NUCLEOTIDE SEQUENCE</scope>
    <source>
        <strain evidence="2">ATCC 36951</strain>
    </source>
</reference>
<dbReference type="EMBL" id="ML993581">
    <property type="protein sequence ID" value="KAF2172460.1"/>
    <property type="molecule type" value="Genomic_DNA"/>
</dbReference>
<feature type="transmembrane region" description="Helical" evidence="1">
    <location>
        <begin position="127"/>
        <end position="155"/>
    </location>
</feature>
<dbReference type="GeneID" id="54564735"/>
<dbReference type="Proteomes" id="UP000799537">
    <property type="component" value="Unassembled WGS sequence"/>
</dbReference>
<evidence type="ECO:0000313" key="3">
    <source>
        <dbReference type="Proteomes" id="UP000799537"/>
    </source>
</evidence>
<feature type="transmembrane region" description="Helical" evidence="1">
    <location>
        <begin position="80"/>
        <end position="107"/>
    </location>
</feature>
<feature type="transmembrane region" description="Helical" evidence="1">
    <location>
        <begin position="204"/>
        <end position="228"/>
    </location>
</feature>
<proteinExistence type="predicted"/>
<keyword evidence="1" id="KW-0812">Transmembrane</keyword>
<gene>
    <name evidence="2" type="ORF">M409DRAFT_50155</name>
</gene>
<keyword evidence="1" id="KW-1133">Transmembrane helix</keyword>
<name>A0A6A6D218_ZASCE</name>
<keyword evidence="3" id="KW-1185">Reference proteome</keyword>
<dbReference type="OrthoDB" id="3868692at2759"/>
<accession>A0A6A6D218</accession>
<feature type="transmembrane region" description="Helical" evidence="1">
    <location>
        <begin position="28"/>
        <end position="46"/>
    </location>
</feature>
<dbReference type="AlphaFoldDB" id="A0A6A6D218"/>
<organism evidence="2 3">
    <name type="scientific">Zasmidium cellare ATCC 36951</name>
    <dbReference type="NCBI Taxonomy" id="1080233"/>
    <lineage>
        <taxon>Eukaryota</taxon>
        <taxon>Fungi</taxon>
        <taxon>Dikarya</taxon>
        <taxon>Ascomycota</taxon>
        <taxon>Pezizomycotina</taxon>
        <taxon>Dothideomycetes</taxon>
        <taxon>Dothideomycetidae</taxon>
        <taxon>Mycosphaerellales</taxon>
        <taxon>Mycosphaerellaceae</taxon>
        <taxon>Zasmidium</taxon>
    </lineage>
</organism>
<feature type="transmembrane region" description="Helical" evidence="1">
    <location>
        <begin position="176"/>
        <end position="198"/>
    </location>
</feature>